<evidence type="ECO:0000259" key="13">
    <source>
        <dbReference type="Pfam" id="PF00593"/>
    </source>
</evidence>
<gene>
    <name evidence="15" type="ORF">E4L96_16130</name>
</gene>
<comment type="subcellular location">
    <subcellularLocation>
        <location evidence="1 10">Cell outer membrane</location>
        <topology evidence="1 10">Multi-pass membrane protein</topology>
    </subcellularLocation>
</comment>
<dbReference type="GO" id="GO:0009279">
    <property type="term" value="C:cell outer membrane"/>
    <property type="evidence" value="ECO:0007669"/>
    <property type="project" value="UniProtKB-SubCell"/>
</dbReference>
<organism evidence="15 16">
    <name type="scientific">Zemynaea arenosa</name>
    <dbReference type="NCBI Taxonomy" id="2561931"/>
    <lineage>
        <taxon>Bacteria</taxon>
        <taxon>Pseudomonadati</taxon>
        <taxon>Pseudomonadota</taxon>
        <taxon>Betaproteobacteria</taxon>
        <taxon>Burkholderiales</taxon>
        <taxon>Oxalobacteraceae</taxon>
        <taxon>Telluria group</taxon>
        <taxon>Zemynaea</taxon>
    </lineage>
</organism>
<keyword evidence="7 10" id="KW-0472">Membrane</keyword>
<keyword evidence="12" id="KW-0732">Signal</keyword>
<dbReference type="PANTHER" id="PTHR30069">
    <property type="entry name" value="TONB-DEPENDENT OUTER MEMBRANE RECEPTOR"/>
    <property type="match status" value="1"/>
</dbReference>
<dbReference type="InterPro" id="IPR000531">
    <property type="entry name" value="Beta-barrel_TonB"/>
</dbReference>
<keyword evidence="16" id="KW-1185">Reference proteome</keyword>
<dbReference type="InterPro" id="IPR036942">
    <property type="entry name" value="Beta-barrel_TonB_sf"/>
</dbReference>
<evidence type="ECO:0000256" key="3">
    <source>
        <dbReference type="ARBA" id="ARBA00022448"/>
    </source>
</evidence>
<evidence type="ECO:0000256" key="4">
    <source>
        <dbReference type="ARBA" id="ARBA00022452"/>
    </source>
</evidence>
<feature type="signal peptide" evidence="12">
    <location>
        <begin position="1"/>
        <end position="28"/>
    </location>
</feature>
<dbReference type="RefSeq" id="WP_135208242.1">
    <property type="nucleotide sequence ID" value="NZ_SPVF01000208.1"/>
</dbReference>
<dbReference type="GO" id="GO:0015344">
    <property type="term" value="F:siderophore uptake transmembrane transporter activity"/>
    <property type="evidence" value="ECO:0007669"/>
    <property type="project" value="TreeGrafter"/>
</dbReference>
<dbReference type="InterPro" id="IPR037066">
    <property type="entry name" value="Plug_dom_sf"/>
</dbReference>
<dbReference type="GO" id="GO:0044718">
    <property type="term" value="P:siderophore transmembrane transport"/>
    <property type="evidence" value="ECO:0007669"/>
    <property type="project" value="TreeGrafter"/>
</dbReference>
<dbReference type="InterPro" id="IPR039426">
    <property type="entry name" value="TonB-dep_rcpt-like"/>
</dbReference>
<reference evidence="15 16" key="1">
    <citation type="submission" date="2019-03" db="EMBL/GenBank/DDBJ databases">
        <title>Draft Genome Sequence of Massilia arenosa sp. nov., a Novel Massilia Species Isolated from a Sandy-loam Maize Soil.</title>
        <authorList>
            <person name="Raths R."/>
            <person name="Peta V."/>
            <person name="Bucking H."/>
        </authorList>
    </citation>
    <scope>NUCLEOTIDE SEQUENCE [LARGE SCALE GENOMIC DNA]</scope>
    <source>
        <strain evidence="15 16">MC02</strain>
    </source>
</reference>
<dbReference type="Gene3D" id="2.40.170.20">
    <property type="entry name" value="TonB-dependent receptor, beta-barrel domain"/>
    <property type="match status" value="1"/>
</dbReference>
<evidence type="ECO:0000256" key="2">
    <source>
        <dbReference type="ARBA" id="ARBA00009810"/>
    </source>
</evidence>
<sequence length="720" mass="77886">MKTETLQLTPIAAAVGALLVAASATAFAQTTDAAAATATTPDQNSQSVIVTGTRTPKAIDKIPGAVSVITSAEIGKSLAISEDATAVLARILPGYSESTQALSNTGETLRGRIPLRLFDGIPQTSPLRETNRSGAFTDLGVVGRIEVIEGPSASEGIGASGGIINYISKSPTKMGNEISINSKVQTQFHSDSGGYKLGIEFLHRDDNWDLVFATSDVDRGIGYDANGRRVGMNASGSLMDTDGHNTFLKLANRLTQSQRLELVASRFKLAGKGRYVYQEGSRKDGITDTAVPGKPFEGQAEFNDFRQYGLTYTNDEVAGGTFTATAYRASQAMRFVAEKGGADKQDPLIAPLGTLTDQSEVNSQKHGLRTGWNRSDLFNVSGLELRAGVDVVQDQTEQKLALTNRTWVPPMIYKSTAPYAQLSYDMGPVTVSGGYRREDGELSVDSYTTTYYNKRVFVEGGTLDYKANLPNIGAVWKFAPGFSTYVSYSKGFTLPNVGIPLRNVNKPGQSVAGILDLQAVIADNKEVGVNWKGSQGSFGVSYYRSYSDFGVSLRIDPVTNDFVMRRFPVLIKGFEANGEYILNRDWRFTGLYSRIRGTTTATEGGPMNIAMGYANFNPDKVGGTATWSYSDKGSATLGFTTLMNRELNVGNTAGFYEKTTGYTLFDLNSSYQTSKYGTFSVGIENLFNKFYILTGSQMPGFQNYTAGRGRTLSVSHRITF</sequence>
<evidence type="ECO:0000259" key="14">
    <source>
        <dbReference type="Pfam" id="PF07715"/>
    </source>
</evidence>
<keyword evidence="8 15" id="KW-0675">Receptor</keyword>
<evidence type="ECO:0000256" key="1">
    <source>
        <dbReference type="ARBA" id="ARBA00004571"/>
    </source>
</evidence>
<keyword evidence="4 10" id="KW-1134">Transmembrane beta strand</keyword>
<proteinExistence type="inferred from homology"/>
<feature type="chain" id="PRO_5021479037" evidence="12">
    <location>
        <begin position="29"/>
        <end position="720"/>
    </location>
</feature>
<accession>A0A4Y9S5E3</accession>
<keyword evidence="6 11" id="KW-0798">TonB box</keyword>
<evidence type="ECO:0000256" key="7">
    <source>
        <dbReference type="ARBA" id="ARBA00023136"/>
    </source>
</evidence>
<feature type="domain" description="TonB-dependent receptor plug" evidence="14">
    <location>
        <begin position="60"/>
        <end position="163"/>
    </location>
</feature>
<evidence type="ECO:0000256" key="5">
    <source>
        <dbReference type="ARBA" id="ARBA00022692"/>
    </source>
</evidence>
<evidence type="ECO:0000256" key="8">
    <source>
        <dbReference type="ARBA" id="ARBA00023170"/>
    </source>
</evidence>
<evidence type="ECO:0000256" key="9">
    <source>
        <dbReference type="ARBA" id="ARBA00023237"/>
    </source>
</evidence>
<protein>
    <submittedName>
        <fullName evidence="15">TonB-dependent receptor</fullName>
    </submittedName>
</protein>
<dbReference type="Pfam" id="PF00593">
    <property type="entry name" value="TonB_dep_Rec_b-barrel"/>
    <property type="match status" value="1"/>
</dbReference>
<evidence type="ECO:0000313" key="16">
    <source>
        <dbReference type="Proteomes" id="UP000298438"/>
    </source>
</evidence>
<feature type="domain" description="TonB-dependent receptor-like beta-barrel" evidence="13">
    <location>
        <begin position="191"/>
        <end position="686"/>
    </location>
</feature>
<keyword evidence="5 10" id="KW-0812">Transmembrane</keyword>
<comment type="caution">
    <text evidence="15">The sequence shown here is derived from an EMBL/GenBank/DDBJ whole genome shotgun (WGS) entry which is preliminary data.</text>
</comment>
<dbReference type="AlphaFoldDB" id="A0A4Y9S5E3"/>
<dbReference type="Pfam" id="PF07715">
    <property type="entry name" value="Plug"/>
    <property type="match status" value="1"/>
</dbReference>
<dbReference type="Proteomes" id="UP000298438">
    <property type="component" value="Unassembled WGS sequence"/>
</dbReference>
<evidence type="ECO:0000256" key="10">
    <source>
        <dbReference type="PROSITE-ProRule" id="PRU01360"/>
    </source>
</evidence>
<name>A0A4Y9S5E3_9BURK</name>
<keyword evidence="3 10" id="KW-0813">Transport</keyword>
<evidence type="ECO:0000256" key="12">
    <source>
        <dbReference type="SAM" id="SignalP"/>
    </source>
</evidence>
<dbReference type="EMBL" id="SPVF01000208">
    <property type="protein sequence ID" value="TFW16572.1"/>
    <property type="molecule type" value="Genomic_DNA"/>
</dbReference>
<comment type="similarity">
    <text evidence="2 10 11">Belongs to the TonB-dependent receptor family.</text>
</comment>
<dbReference type="InterPro" id="IPR012910">
    <property type="entry name" value="Plug_dom"/>
</dbReference>
<evidence type="ECO:0000256" key="6">
    <source>
        <dbReference type="ARBA" id="ARBA00023077"/>
    </source>
</evidence>
<dbReference type="OrthoDB" id="8670144at2"/>
<evidence type="ECO:0000313" key="15">
    <source>
        <dbReference type="EMBL" id="TFW16572.1"/>
    </source>
</evidence>
<dbReference type="PROSITE" id="PS52016">
    <property type="entry name" value="TONB_DEPENDENT_REC_3"/>
    <property type="match status" value="1"/>
</dbReference>
<evidence type="ECO:0000256" key="11">
    <source>
        <dbReference type="RuleBase" id="RU003357"/>
    </source>
</evidence>
<dbReference type="PANTHER" id="PTHR30069:SF42">
    <property type="entry name" value="FERRIC AEROBACTIN RECEPTOR"/>
    <property type="match status" value="1"/>
</dbReference>
<dbReference type="Gene3D" id="2.170.130.10">
    <property type="entry name" value="TonB-dependent receptor, plug domain"/>
    <property type="match status" value="1"/>
</dbReference>
<keyword evidence="9 10" id="KW-0998">Cell outer membrane</keyword>
<dbReference type="SUPFAM" id="SSF56935">
    <property type="entry name" value="Porins"/>
    <property type="match status" value="1"/>
</dbReference>